<evidence type="ECO:0000256" key="2">
    <source>
        <dbReference type="ARBA" id="ARBA00013831"/>
    </source>
</evidence>
<keyword evidence="9" id="KW-1185">Reference proteome</keyword>
<evidence type="ECO:0000256" key="4">
    <source>
        <dbReference type="ARBA" id="ARBA00023157"/>
    </source>
</evidence>
<evidence type="ECO:0000256" key="5">
    <source>
        <dbReference type="ARBA" id="ARBA00023284"/>
    </source>
</evidence>
<dbReference type="AlphaFoldDB" id="A0A919FZH5"/>
<evidence type="ECO:0000256" key="1">
    <source>
        <dbReference type="ARBA" id="ARBA00005791"/>
    </source>
</evidence>
<comment type="similarity">
    <text evidence="1">Belongs to the thioredoxin family. DsbA subfamily.</text>
</comment>
<dbReference type="PIRSF" id="PIRSF001488">
    <property type="entry name" value="Tdi_protein"/>
    <property type="match status" value="1"/>
</dbReference>
<evidence type="ECO:0000256" key="6">
    <source>
        <dbReference type="SAM" id="SignalP"/>
    </source>
</evidence>
<accession>A0A919FZH5</accession>
<dbReference type="RefSeq" id="WP_190212587.1">
    <property type="nucleotide sequence ID" value="NZ_BNBO01000025.1"/>
</dbReference>
<dbReference type="PROSITE" id="PS51257">
    <property type="entry name" value="PROKAR_LIPOPROTEIN"/>
    <property type="match status" value="1"/>
</dbReference>
<dbReference type="Proteomes" id="UP000617734">
    <property type="component" value="Unassembled WGS sequence"/>
</dbReference>
<dbReference type="GO" id="GO:0016491">
    <property type="term" value="F:oxidoreductase activity"/>
    <property type="evidence" value="ECO:0007669"/>
    <property type="project" value="InterPro"/>
</dbReference>
<dbReference type="Pfam" id="PF01323">
    <property type="entry name" value="DSBA"/>
    <property type="match status" value="1"/>
</dbReference>
<dbReference type="InterPro" id="IPR036249">
    <property type="entry name" value="Thioredoxin-like_sf"/>
</dbReference>
<feature type="domain" description="DSBA-like thioredoxin" evidence="7">
    <location>
        <begin position="66"/>
        <end position="204"/>
    </location>
</feature>
<reference evidence="8" key="2">
    <citation type="submission" date="2020-09" db="EMBL/GenBank/DDBJ databases">
        <authorList>
            <person name="Sun Q."/>
            <person name="Ohkuma M."/>
        </authorList>
    </citation>
    <scope>NUCLEOTIDE SEQUENCE</scope>
    <source>
        <strain evidence="8">JCM 4646</strain>
    </source>
</reference>
<dbReference type="InterPro" id="IPR050824">
    <property type="entry name" value="Thiol_disulfide_DsbA"/>
</dbReference>
<keyword evidence="3 6" id="KW-0732">Signal</keyword>
<dbReference type="PANTHER" id="PTHR35891">
    <property type="entry name" value="THIOL:DISULFIDE INTERCHANGE PROTEIN DSBA"/>
    <property type="match status" value="1"/>
</dbReference>
<dbReference type="InterPro" id="IPR001853">
    <property type="entry name" value="DSBA-like_thioredoxin_dom"/>
</dbReference>
<organism evidence="8 9">
    <name type="scientific">Kitasatospora indigofera</name>
    <dbReference type="NCBI Taxonomy" id="67307"/>
    <lineage>
        <taxon>Bacteria</taxon>
        <taxon>Bacillati</taxon>
        <taxon>Actinomycetota</taxon>
        <taxon>Actinomycetes</taxon>
        <taxon>Kitasatosporales</taxon>
        <taxon>Streptomycetaceae</taxon>
        <taxon>Kitasatospora</taxon>
    </lineage>
</organism>
<evidence type="ECO:0000313" key="9">
    <source>
        <dbReference type="Proteomes" id="UP000617734"/>
    </source>
</evidence>
<keyword evidence="4" id="KW-1015">Disulfide bond</keyword>
<protein>
    <recommendedName>
        <fullName evidence="2">Thiol:disulfide interchange protein DsbA</fullName>
    </recommendedName>
</protein>
<reference evidence="8" key="1">
    <citation type="journal article" date="2014" name="Int. J. Syst. Evol. Microbiol.">
        <title>Complete genome sequence of Corynebacterium casei LMG S-19264T (=DSM 44701T), isolated from a smear-ripened cheese.</title>
        <authorList>
            <consortium name="US DOE Joint Genome Institute (JGI-PGF)"/>
            <person name="Walter F."/>
            <person name="Albersmeier A."/>
            <person name="Kalinowski J."/>
            <person name="Ruckert C."/>
        </authorList>
    </citation>
    <scope>NUCLEOTIDE SEQUENCE</scope>
    <source>
        <strain evidence="8">JCM 4646</strain>
    </source>
</reference>
<dbReference type="SUPFAM" id="SSF52833">
    <property type="entry name" value="Thioredoxin-like"/>
    <property type="match status" value="1"/>
</dbReference>
<dbReference type="GeneID" id="95354782"/>
<sequence length="217" mass="23877">MKPLLRSAVLLVVATGLAACPVQAGAATHQPPAEGRPYVQLHHPQPVREAAATEAVEFFWYDCVHSQQLEQPLQDWARRHGADVVLRRVPAVWQGSPGEGRQLGHARLYYALERLGEVERLQLAVYRSVREQKEDVTTEDAATAWAVRQGVDGGAFRAAYRSAEVGRQTSEAAELFRRYEIDELPSVVVGGRYRTSPTAAGGVREMPAVLDRLVEAG</sequence>
<feature type="chain" id="PRO_5036675154" description="Thiol:disulfide interchange protein DsbA" evidence="6">
    <location>
        <begin position="27"/>
        <end position="217"/>
    </location>
</feature>
<proteinExistence type="inferred from homology"/>
<dbReference type="CDD" id="cd03019">
    <property type="entry name" value="DsbA_DsbA"/>
    <property type="match status" value="1"/>
</dbReference>
<dbReference type="EMBL" id="BNBO01000025">
    <property type="protein sequence ID" value="GHH75308.1"/>
    <property type="molecule type" value="Genomic_DNA"/>
</dbReference>
<gene>
    <name evidence="8" type="primary">dsbA</name>
    <name evidence="8" type="ORF">GCM10018781_43900</name>
</gene>
<dbReference type="InterPro" id="IPR023205">
    <property type="entry name" value="DsbA/DsbL"/>
</dbReference>
<comment type="caution">
    <text evidence="8">The sequence shown here is derived from an EMBL/GenBank/DDBJ whole genome shotgun (WGS) entry which is preliminary data.</text>
</comment>
<dbReference type="PANTHER" id="PTHR35891:SF3">
    <property type="entry name" value="THIOL:DISULFIDE INTERCHANGE PROTEIN DSBL"/>
    <property type="match status" value="1"/>
</dbReference>
<dbReference type="Gene3D" id="3.40.30.10">
    <property type="entry name" value="Glutaredoxin"/>
    <property type="match status" value="1"/>
</dbReference>
<keyword evidence="5" id="KW-0676">Redox-active center</keyword>
<name>A0A919FZH5_9ACTN</name>
<evidence type="ECO:0000313" key="8">
    <source>
        <dbReference type="EMBL" id="GHH75308.1"/>
    </source>
</evidence>
<evidence type="ECO:0000259" key="7">
    <source>
        <dbReference type="Pfam" id="PF01323"/>
    </source>
</evidence>
<evidence type="ECO:0000256" key="3">
    <source>
        <dbReference type="ARBA" id="ARBA00022729"/>
    </source>
</evidence>
<feature type="signal peptide" evidence="6">
    <location>
        <begin position="1"/>
        <end position="26"/>
    </location>
</feature>